<keyword evidence="4" id="KW-0378">Hydrolase</keyword>
<keyword evidence="3" id="KW-0255">Endonuclease</keyword>
<keyword evidence="5" id="KW-0694">RNA-binding</keyword>
<protein>
    <submittedName>
        <fullName evidence="6">Uncharacterized protein</fullName>
    </submittedName>
</protein>
<dbReference type="GO" id="GO:0004526">
    <property type="term" value="F:ribonuclease P activity"/>
    <property type="evidence" value="ECO:0007669"/>
    <property type="project" value="InterPro"/>
</dbReference>
<comment type="caution">
    <text evidence="6">The sequence shown here is derived from an EMBL/GenBank/DDBJ whole genome shotgun (WGS) entry which is preliminary data.</text>
</comment>
<name>A0A2H0UF93_9BACT</name>
<dbReference type="InterPro" id="IPR000100">
    <property type="entry name" value="RNase_P"/>
</dbReference>
<dbReference type="Pfam" id="PF00825">
    <property type="entry name" value="Ribonuclease_P"/>
    <property type="match status" value="1"/>
</dbReference>
<keyword evidence="1" id="KW-0819">tRNA processing</keyword>
<dbReference type="GO" id="GO:0008033">
    <property type="term" value="P:tRNA processing"/>
    <property type="evidence" value="ECO:0007669"/>
    <property type="project" value="UniProtKB-KW"/>
</dbReference>
<evidence type="ECO:0000256" key="5">
    <source>
        <dbReference type="ARBA" id="ARBA00022884"/>
    </source>
</evidence>
<dbReference type="InterPro" id="IPR020568">
    <property type="entry name" value="Ribosomal_Su5_D2-typ_SF"/>
</dbReference>
<dbReference type="Proteomes" id="UP000229315">
    <property type="component" value="Unassembled WGS sequence"/>
</dbReference>
<evidence type="ECO:0000313" key="7">
    <source>
        <dbReference type="Proteomes" id="UP000229315"/>
    </source>
</evidence>
<dbReference type="SUPFAM" id="SSF54211">
    <property type="entry name" value="Ribosomal protein S5 domain 2-like"/>
    <property type="match status" value="1"/>
</dbReference>
<dbReference type="InterPro" id="IPR014721">
    <property type="entry name" value="Ribsml_uS5_D2-typ_fold_subgr"/>
</dbReference>
<sequence length="104" mass="11962">MLPKQKRIRKEDFPQKKPLARGAFSWGTVSLFSGESFAVAVIVSKKVFKTAVMRNKARRRVYMAVKKVGAEPDARLLVYPNRGFFDTSFRSMQEDIRTFLSKNT</sequence>
<evidence type="ECO:0000313" key="6">
    <source>
        <dbReference type="EMBL" id="PIR85072.1"/>
    </source>
</evidence>
<evidence type="ECO:0000256" key="3">
    <source>
        <dbReference type="ARBA" id="ARBA00022759"/>
    </source>
</evidence>
<evidence type="ECO:0000256" key="2">
    <source>
        <dbReference type="ARBA" id="ARBA00022722"/>
    </source>
</evidence>
<dbReference type="EMBL" id="PFBH01000016">
    <property type="protein sequence ID" value="PIR85072.1"/>
    <property type="molecule type" value="Genomic_DNA"/>
</dbReference>
<organism evidence="6 7">
    <name type="scientific">Candidatus Kaiserbacteria bacterium CG10_big_fil_rev_8_21_14_0_10_45_20</name>
    <dbReference type="NCBI Taxonomy" id="1974607"/>
    <lineage>
        <taxon>Bacteria</taxon>
        <taxon>Candidatus Kaiseribacteriota</taxon>
    </lineage>
</organism>
<keyword evidence="2" id="KW-0540">Nuclease</keyword>
<evidence type="ECO:0000256" key="4">
    <source>
        <dbReference type="ARBA" id="ARBA00022801"/>
    </source>
</evidence>
<dbReference type="GO" id="GO:0000049">
    <property type="term" value="F:tRNA binding"/>
    <property type="evidence" value="ECO:0007669"/>
    <property type="project" value="InterPro"/>
</dbReference>
<evidence type="ECO:0000256" key="1">
    <source>
        <dbReference type="ARBA" id="ARBA00022694"/>
    </source>
</evidence>
<accession>A0A2H0UF93</accession>
<dbReference type="Gene3D" id="3.30.230.10">
    <property type="match status" value="1"/>
</dbReference>
<reference evidence="7" key="1">
    <citation type="submission" date="2017-09" db="EMBL/GenBank/DDBJ databases">
        <title>Depth-based differentiation of microbial function through sediment-hosted aquifers and enrichment of novel symbionts in the deep terrestrial subsurface.</title>
        <authorList>
            <person name="Probst A.J."/>
            <person name="Ladd B."/>
            <person name="Jarett J.K."/>
            <person name="Geller-Mcgrath D.E."/>
            <person name="Sieber C.M.K."/>
            <person name="Emerson J.B."/>
            <person name="Anantharaman K."/>
            <person name="Thomas B.C."/>
            <person name="Malmstrom R."/>
            <person name="Stieglmeier M."/>
            <person name="Klingl A."/>
            <person name="Woyke T."/>
            <person name="Ryan C.M."/>
            <person name="Banfield J.F."/>
        </authorList>
    </citation>
    <scope>NUCLEOTIDE SEQUENCE [LARGE SCALE GENOMIC DNA]</scope>
</reference>
<proteinExistence type="predicted"/>
<dbReference type="AlphaFoldDB" id="A0A2H0UF93"/>
<gene>
    <name evidence="6" type="ORF">COU15_02770</name>
</gene>